<dbReference type="OrthoDB" id="2540540at2"/>
<reference evidence="1 2" key="1">
    <citation type="submission" date="2013-04" db="EMBL/GenBank/DDBJ databases">
        <title>Zunongwangia sp. 22II14-10F7 Genome Sequencing.</title>
        <authorList>
            <person name="Lai Q."/>
            <person name="Shao Z."/>
        </authorList>
    </citation>
    <scope>NUCLEOTIDE SEQUENCE [LARGE SCALE GENOMIC DNA]</scope>
    <source>
        <strain evidence="1 2">22II14-10F7</strain>
    </source>
</reference>
<dbReference type="EMBL" id="ARYN01000005">
    <property type="protein sequence ID" value="ORL46169.1"/>
    <property type="molecule type" value="Genomic_DNA"/>
</dbReference>
<keyword evidence="2" id="KW-1185">Reference proteome</keyword>
<organism evidence="1 2">
    <name type="scientific">Zunongwangia atlantica 22II14-10F7</name>
    <dbReference type="NCBI Taxonomy" id="1185767"/>
    <lineage>
        <taxon>Bacteria</taxon>
        <taxon>Pseudomonadati</taxon>
        <taxon>Bacteroidota</taxon>
        <taxon>Flavobacteriia</taxon>
        <taxon>Flavobacteriales</taxon>
        <taxon>Flavobacteriaceae</taxon>
        <taxon>Zunongwangia</taxon>
    </lineage>
</organism>
<dbReference type="RefSeq" id="WP_084840848.1">
    <property type="nucleotide sequence ID" value="NZ_ARYN01000005.1"/>
</dbReference>
<protein>
    <submittedName>
        <fullName evidence="1">Uncharacterized protein</fullName>
    </submittedName>
</protein>
<evidence type="ECO:0000313" key="2">
    <source>
        <dbReference type="Proteomes" id="UP000192746"/>
    </source>
</evidence>
<name>A0A1Y1T541_9FLAO</name>
<dbReference type="Proteomes" id="UP000192746">
    <property type="component" value="Unassembled WGS sequence"/>
</dbReference>
<evidence type="ECO:0000313" key="1">
    <source>
        <dbReference type="EMBL" id="ORL46169.1"/>
    </source>
</evidence>
<sequence>MWDIEIVQHNISNSTLKILKHHYGGLAFRGRDLWVKNKTGQKNNCFLQEDFKIITNTSDSRVVSNHTIVEWINMYGTILGKNAI</sequence>
<proteinExistence type="predicted"/>
<accession>A0A1Y1T541</accession>
<dbReference type="STRING" id="1185767.IIF7_06346"/>
<dbReference type="AlphaFoldDB" id="A0A1Y1T541"/>
<comment type="caution">
    <text evidence="1">The sequence shown here is derived from an EMBL/GenBank/DDBJ whole genome shotgun (WGS) entry which is preliminary data.</text>
</comment>
<gene>
    <name evidence="1" type="ORF">IIF7_06346</name>
</gene>